<feature type="compositionally biased region" description="Acidic residues" evidence="9">
    <location>
        <begin position="566"/>
        <end position="575"/>
    </location>
</feature>
<feature type="domain" description="AGC-kinase C-terminal" evidence="11">
    <location>
        <begin position="715"/>
        <end position="772"/>
    </location>
</feature>
<feature type="compositionally biased region" description="Low complexity" evidence="9">
    <location>
        <begin position="26"/>
        <end position="35"/>
    </location>
</feature>
<dbReference type="Gene3D" id="1.10.510.10">
    <property type="entry name" value="Transferase(Phosphotransferase) domain 1"/>
    <property type="match status" value="2"/>
</dbReference>
<evidence type="ECO:0000256" key="6">
    <source>
        <dbReference type="ARBA" id="ARBA00022840"/>
    </source>
</evidence>
<dbReference type="InterPro" id="IPR000961">
    <property type="entry name" value="AGC-kinase_C"/>
</dbReference>
<evidence type="ECO:0000259" key="11">
    <source>
        <dbReference type="PROSITE" id="PS51285"/>
    </source>
</evidence>
<feature type="region of interest" description="Disordered" evidence="9">
    <location>
        <begin position="562"/>
        <end position="613"/>
    </location>
</feature>
<dbReference type="FunFam" id="3.30.200.20:FF:000042">
    <property type="entry name" value="Aurora kinase A"/>
    <property type="match status" value="1"/>
</dbReference>
<sequence length="916" mass="101249">MAERPQQLALARVAELELPTDRSGRRTSNSSTSSSEMERLHEELKLEIKPQRLQRQYTLNVPPFSADVASITRPGLLDAHPDDLEDVLTRWEKNRVKWRHLASDDENQDTDQTGSSLEDGGDLFENVLKTETFDVTFGDGFLGLEFVFDAVKNKVVIKSVQTEAWATVAMHIPSGVTITKGLSVEAVNGRSVDAMSQEDVLDNLQFSKRPMTVTFGRTNKAVVVCKLCETKVDANHLDDHTNFCVMSKRVELEADGINNSLVKLTASINATLATEMMSSIFDQEEMHIYHALRVVAIQASTCDVTSVDSFALCARLVKIIDRIRQQEVETSSFAVDRGTKYCSQLRNLIHAKMSKMRASHKVMLVQQTPIEVARVPLKRTKSLEGIENIDGLRARRRSSLKPVSYRVSIRDFHIVKPISKGAFGKVYLARKKTTGDQYAIKVLAKEHLLRKKQIEQIETERNILASVVSPFVVKLFWTFQTKRNLFLVMEYLPGGDFMSLLECIVQLEEQVACVYIAEIAIALNHLHTKSCVHRDLKPDNVLLSSTGHIKLTDFGLSEEAVAVSDTDSEPDDESMAQDPGIPLDTPLGDASSAFPPTRPRRISRSSKKKSAYQTFGRCGTPDYLAPEIILGVTHGPPVDYWALGIILCEMLVGFPPFNDDSVDAIFENIIARQILWPDGEKCLSLEAVDLIDKLLDPNPATRMGWENIKLHPFFNGINWDTLLDSVPPFVPTLEGPNDTSYFNNRNLTDIFIDDDEFDVTTRSASSSQNVDSGPESDAQSLNSSDPKGEDDNDTENNNDSSVSTSDVEISWGAAGALSAPDSSWGTAGALGALDAASASHDDEYMGDDVQMEDNNSHFRFPSGMYGSPDDSNLSDAFRSFSFTNMNALAAASQAEADMIADTEQETITPAGPSILI</sequence>
<evidence type="ECO:0000256" key="3">
    <source>
        <dbReference type="ARBA" id="ARBA00022679"/>
    </source>
</evidence>
<dbReference type="Pfam" id="PF00069">
    <property type="entry name" value="Pkinase"/>
    <property type="match status" value="2"/>
</dbReference>
<evidence type="ECO:0000259" key="10">
    <source>
        <dbReference type="PROSITE" id="PS50011"/>
    </source>
</evidence>
<dbReference type="InterPro" id="IPR000719">
    <property type="entry name" value="Prot_kinase_dom"/>
</dbReference>
<dbReference type="AlphaFoldDB" id="A0AAD9H0K4"/>
<keyword evidence="5 12" id="KW-0418">Kinase</keyword>
<dbReference type="GO" id="GO:0035556">
    <property type="term" value="P:intracellular signal transduction"/>
    <property type="evidence" value="ECO:0007669"/>
    <property type="project" value="TreeGrafter"/>
</dbReference>
<dbReference type="Gene3D" id="3.30.200.20">
    <property type="entry name" value="Phosphorylase Kinase, domain 1"/>
    <property type="match status" value="2"/>
</dbReference>
<dbReference type="GO" id="GO:0004674">
    <property type="term" value="F:protein serine/threonine kinase activity"/>
    <property type="evidence" value="ECO:0007669"/>
    <property type="project" value="UniProtKB-KW"/>
</dbReference>
<dbReference type="PROSITE" id="PS00108">
    <property type="entry name" value="PROTEIN_KINASE_ST"/>
    <property type="match status" value="1"/>
</dbReference>
<dbReference type="EMBL" id="JASMQC010000002">
    <property type="protein sequence ID" value="KAK1947356.1"/>
    <property type="molecule type" value="Genomic_DNA"/>
</dbReference>
<accession>A0AAD9H0K4</accession>
<dbReference type="PROSITE" id="PS50011">
    <property type="entry name" value="PROTEIN_KINASE_DOM"/>
    <property type="match status" value="1"/>
</dbReference>
<feature type="compositionally biased region" description="Polar residues" evidence="9">
    <location>
        <begin position="761"/>
        <end position="785"/>
    </location>
</feature>
<evidence type="ECO:0000256" key="8">
    <source>
        <dbReference type="ARBA" id="ARBA00048679"/>
    </source>
</evidence>
<dbReference type="EC" id="2.7.11.1" evidence="1"/>
<feature type="compositionally biased region" description="Basic residues" evidence="9">
    <location>
        <begin position="598"/>
        <end position="610"/>
    </location>
</feature>
<dbReference type="InterPro" id="IPR050236">
    <property type="entry name" value="Ser_Thr_kinase_AGC"/>
</dbReference>
<feature type="region of interest" description="Disordered" evidence="9">
    <location>
        <begin position="14"/>
        <end position="40"/>
    </location>
</feature>
<evidence type="ECO:0000313" key="13">
    <source>
        <dbReference type="Proteomes" id="UP001259832"/>
    </source>
</evidence>
<dbReference type="PROSITE" id="PS51285">
    <property type="entry name" value="AGC_KINASE_CTER"/>
    <property type="match status" value="1"/>
</dbReference>
<dbReference type="Proteomes" id="UP001259832">
    <property type="component" value="Unassembled WGS sequence"/>
</dbReference>
<name>A0AAD9H0K4_9STRA</name>
<feature type="domain" description="Protein kinase" evidence="10">
    <location>
        <begin position="412"/>
        <end position="714"/>
    </location>
</feature>
<feature type="compositionally biased region" description="Low complexity" evidence="9">
    <location>
        <begin position="797"/>
        <end position="806"/>
    </location>
</feature>
<evidence type="ECO:0000256" key="2">
    <source>
        <dbReference type="ARBA" id="ARBA00022527"/>
    </source>
</evidence>
<dbReference type="PANTHER" id="PTHR24356">
    <property type="entry name" value="SERINE/THREONINE-PROTEIN KINASE"/>
    <property type="match status" value="1"/>
</dbReference>
<reference evidence="12" key="1">
    <citation type="submission" date="2023-08" db="EMBL/GenBank/DDBJ databases">
        <title>Reference Genome Resource for the Citrus Pathogen Phytophthora citrophthora.</title>
        <authorList>
            <person name="Moller H."/>
            <person name="Coetzee B."/>
            <person name="Rose L.J."/>
            <person name="Van Niekerk J.M."/>
        </authorList>
    </citation>
    <scope>NUCLEOTIDE SEQUENCE</scope>
    <source>
        <strain evidence="12">STE-U-9442</strain>
    </source>
</reference>
<protein>
    <recommendedName>
        <fullName evidence="1">non-specific serine/threonine protein kinase</fullName>
        <ecNumber evidence="1">2.7.11.1</ecNumber>
    </recommendedName>
</protein>
<comment type="caution">
    <text evidence="12">The sequence shown here is derived from an EMBL/GenBank/DDBJ whole genome shotgun (WGS) entry which is preliminary data.</text>
</comment>
<dbReference type="SMART" id="SM00220">
    <property type="entry name" value="S_TKc"/>
    <property type="match status" value="1"/>
</dbReference>
<keyword evidence="3" id="KW-0808">Transferase</keyword>
<evidence type="ECO:0000256" key="9">
    <source>
        <dbReference type="SAM" id="MobiDB-lite"/>
    </source>
</evidence>
<evidence type="ECO:0000256" key="7">
    <source>
        <dbReference type="ARBA" id="ARBA00047899"/>
    </source>
</evidence>
<feature type="region of interest" description="Disordered" evidence="9">
    <location>
        <begin position="761"/>
        <end position="806"/>
    </location>
</feature>
<evidence type="ECO:0000256" key="1">
    <source>
        <dbReference type="ARBA" id="ARBA00012513"/>
    </source>
</evidence>
<dbReference type="CDD" id="cd05579">
    <property type="entry name" value="STKc_MAST_like"/>
    <property type="match status" value="1"/>
</dbReference>
<evidence type="ECO:0000256" key="4">
    <source>
        <dbReference type="ARBA" id="ARBA00022741"/>
    </source>
</evidence>
<dbReference type="FunFam" id="1.10.510.10:FF:001418">
    <property type="entry name" value="Serine/threonine protein kinase 15"/>
    <property type="match status" value="1"/>
</dbReference>
<dbReference type="PANTHER" id="PTHR24356:SF1">
    <property type="entry name" value="SERINE_THREONINE-PROTEIN KINASE GREATWALL"/>
    <property type="match status" value="1"/>
</dbReference>
<keyword evidence="6" id="KW-0067">ATP-binding</keyword>
<organism evidence="12 13">
    <name type="scientific">Phytophthora citrophthora</name>
    <dbReference type="NCBI Taxonomy" id="4793"/>
    <lineage>
        <taxon>Eukaryota</taxon>
        <taxon>Sar</taxon>
        <taxon>Stramenopiles</taxon>
        <taxon>Oomycota</taxon>
        <taxon>Peronosporomycetes</taxon>
        <taxon>Peronosporales</taxon>
        <taxon>Peronosporaceae</taxon>
        <taxon>Phytophthora</taxon>
    </lineage>
</organism>
<dbReference type="InterPro" id="IPR008271">
    <property type="entry name" value="Ser/Thr_kinase_AS"/>
</dbReference>
<keyword evidence="4" id="KW-0547">Nucleotide-binding</keyword>
<evidence type="ECO:0000256" key="5">
    <source>
        <dbReference type="ARBA" id="ARBA00022777"/>
    </source>
</evidence>
<keyword evidence="2 12" id="KW-0723">Serine/threonine-protein kinase</keyword>
<comment type="catalytic activity">
    <reaction evidence="7">
        <text>L-threonyl-[protein] + ATP = O-phospho-L-threonyl-[protein] + ADP + H(+)</text>
        <dbReference type="Rhea" id="RHEA:46608"/>
        <dbReference type="Rhea" id="RHEA-COMP:11060"/>
        <dbReference type="Rhea" id="RHEA-COMP:11605"/>
        <dbReference type="ChEBI" id="CHEBI:15378"/>
        <dbReference type="ChEBI" id="CHEBI:30013"/>
        <dbReference type="ChEBI" id="CHEBI:30616"/>
        <dbReference type="ChEBI" id="CHEBI:61977"/>
        <dbReference type="ChEBI" id="CHEBI:456216"/>
        <dbReference type="EC" id="2.7.11.1"/>
    </reaction>
</comment>
<dbReference type="InterPro" id="IPR011009">
    <property type="entry name" value="Kinase-like_dom_sf"/>
</dbReference>
<dbReference type="SUPFAM" id="SSF56112">
    <property type="entry name" value="Protein kinase-like (PK-like)"/>
    <property type="match status" value="1"/>
</dbReference>
<gene>
    <name evidence="12" type="ORF">P3T76_001366</name>
</gene>
<keyword evidence="13" id="KW-1185">Reference proteome</keyword>
<dbReference type="GO" id="GO:0005524">
    <property type="term" value="F:ATP binding"/>
    <property type="evidence" value="ECO:0007669"/>
    <property type="project" value="UniProtKB-KW"/>
</dbReference>
<comment type="catalytic activity">
    <reaction evidence="8">
        <text>L-seryl-[protein] + ATP = O-phospho-L-seryl-[protein] + ADP + H(+)</text>
        <dbReference type="Rhea" id="RHEA:17989"/>
        <dbReference type="Rhea" id="RHEA-COMP:9863"/>
        <dbReference type="Rhea" id="RHEA-COMP:11604"/>
        <dbReference type="ChEBI" id="CHEBI:15378"/>
        <dbReference type="ChEBI" id="CHEBI:29999"/>
        <dbReference type="ChEBI" id="CHEBI:30616"/>
        <dbReference type="ChEBI" id="CHEBI:83421"/>
        <dbReference type="ChEBI" id="CHEBI:456216"/>
        <dbReference type="EC" id="2.7.11.1"/>
    </reaction>
</comment>
<evidence type="ECO:0000313" key="12">
    <source>
        <dbReference type="EMBL" id="KAK1947356.1"/>
    </source>
</evidence>
<proteinExistence type="predicted"/>